<evidence type="ECO:0000256" key="2">
    <source>
        <dbReference type="ARBA" id="ARBA00004834"/>
    </source>
</evidence>
<dbReference type="Proteomes" id="UP001149165">
    <property type="component" value="Unassembled WGS sequence"/>
</dbReference>
<feature type="active site" description="Proton donor" evidence="9">
    <location>
        <position position="201"/>
    </location>
</feature>
<evidence type="ECO:0000313" key="13">
    <source>
        <dbReference type="Proteomes" id="UP001149165"/>
    </source>
</evidence>
<dbReference type="AlphaFoldDB" id="A0A9W9GBB0"/>
<dbReference type="Gene3D" id="2.115.10.20">
    <property type="entry name" value="Glycosyl hydrolase domain, family 43"/>
    <property type="match status" value="1"/>
</dbReference>
<keyword evidence="13" id="KW-1185">Reference proteome</keyword>
<proteinExistence type="inferred from homology"/>
<evidence type="ECO:0000256" key="10">
    <source>
        <dbReference type="PIRSR" id="PIRSR606710-2"/>
    </source>
</evidence>
<dbReference type="PANTHER" id="PTHR43301:SF3">
    <property type="entry name" value="ARABINAN ENDO-1,5-ALPHA-L-ARABINOSIDASE A-RELATED"/>
    <property type="match status" value="1"/>
</dbReference>
<keyword evidence="6 8" id="KW-0378">Hydrolase</keyword>
<keyword evidence="7 8" id="KW-0326">Glycosidase</keyword>
<dbReference type="EC" id="3.2.1.99" evidence="4 8"/>
<comment type="pathway">
    <text evidence="2 8">Glycan metabolism; L-arabinan degradation.</text>
</comment>
<sequence>MFSKYLGLPALLFTALAHGYANPIGCSGECVVYDPTVIRRSSDGKYFRFSTGNEISYVTASSLEGPWTAVGSVLPDGSSIDLAGNTDLWAPDVHYIDDLYYVYYAVSTFGSQSSAIGLATSATMELGTWTDHGSVGIASSSSKIYNAIDPSLIEVDGTYYMQFGSFWDDIYQVEMNSAATKTSGSASYNIAYYPDGTHPEEGSYMYQYGDYYYLFYSWGICCDYSDSLPASGQEYHIKVCRSTSATGNFVDADGTACTDGGGTIVLESHGNVYGPGGQGVYDDPTYGTVLYYAYTDITIGYADDQKQFGFNVIDWSTGWPVV</sequence>
<gene>
    <name evidence="12" type="ORF">N7456_000040</name>
</gene>
<dbReference type="OrthoDB" id="195678at2759"/>
<dbReference type="PANTHER" id="PTHR43301">
    <property type="entry name" value="ARABINAN ENDO-1,5-ALPHA-L-ARABINOSIDASE"/>
    <property type="match status" value="1"/>
</dbReference>
<evidence type="ECO:0000256" key="5">
    <source>
        <dbReference type="ARBA" id="ARBA00022729"/>
    </source>
</evidence>
<evidence type="ECO:0000256" key="8">
    <source>
        <dbReference type="PIRNR" id="PIRNR026534"/>
    </source>
</evidence>
<reference evidence="12" key="2">
    <citation type="journal article" date="2023" name="IMA Fungus">
        <title>Comparative genomic study of the Penicillium genus elucidates a diverse pangenome and 15 lateral gene transfer events.</title>
        <authorList>
            <person name="Petersen C."/>
            <person name="Sorensen T."/>
            <person name="Nielsen M.R."/>
            <person name="Sondergaard T.E."/>
            <person name="Sorensen J.L."/>
            <person name="Fitzpatrick D.A."/>
            <person name="Frisvad J.C."/>
            <person name="Nielsen K.L."/>
        </authorList>
    </citation>
    <scope>NUCLEOTIDE SEQUENCE</scope>
    <source>
        <strain evidence="12">IBT 30069</strain>
    </source>
</reference>
<feature type="site" description="Important for catalytic activity, responsible for pKa modulation of the active site Glu and correct orientation of both the proton donor and substrate" evidence="10">
    <location>
        <position position="149"/>
    </location>
</feature>
<dbReference type="GO" id="GO:0000272">
    <property type="term" value="P:polysaccharide catabolic process"/>
    <property type="evidence" value="ECO:0007669"/>
    <property type="project" value="UniProtKB-ARBA"/>
</dbReference>
<dbReference type="EMBL" id="JAPQKH010000001">
    <property type="protein sequence ID" value="KAJ5115692.1"/>
    <property type="molecule type" value="Genomic_DNA"/>
</dbReference>
<evidence type="ECO:0000256" key="4">
    <source>
        <dbReference type="ARBA" id="ARBA00012586"/>
    </source>
</evidence>
<comment type="caution">
    <text evidence="12">The sequence shown here is derived from an EMBL/GenBank/DDBJ whole genome shotgun (WGS) entry which is preliminary data.</text>
</comment>
<dbReference type="Pfam" id="PF04616">
    <property type="entry name" value="Glyco_hydro_43"/>
    <property type="match status" value="1"/>
</dbReference>
<dbReference type="SUPFAM" id="SSF75005">
    <property type="entry name" value="Arabinanase/levansucrase/invertase"/>
    <property type="match status" value="1"/>
</dbReference>
<feature type="chain" id="PRO_5040973522" description="Arabinan endo-1,5-alpha-L-arabinosidase" evidence="11">
    <location>
        <begin position="22"/>
        <end position="322"/>
    </location>
</feature>
<evidence type="ECO:0000256" key="3">
    <source>
        <dbReference type="ARBA" id="ARBA00009865"/>
    </source>
</evidence>
<keyword evidence="5 11" id="KW-0732">Signal</keyword>
<comment type="similarity">
    <text evidence="3 8">Belongs to the glycosyl hydrolase 43 family.</text>
</comment>
<dbReference type="InterPro" id="IPR006710">
    <property type="entry name" value="Glyco_hydro_43"/>
</dbReference>
<dbReference type="FunFam" id="2.115.10.20:FF:000005">
    <property type="entry name" value="Arabinan endo-1,5-alpha-L-arabinosidase"/>
    <property type="match status" value="1"/>
</dbReference>
<dbReference type="InterPro" id="IPR023296">
    <property type="entry name" value="Glyco_hydro_beta-prop_sf"/>
</dbReference>
<evidence type="ECO:0000256" key="6">
    <source>
        <dbReference type="ARBA" id="ARBA00022801"/>
    </source>
</evidence>
<feature type="active site" description="Proton acceptor" evidence="9">
    <location>
        <position position="34"/>
    </location>
</feature>
<evidence type="ECO:0000313" key="12">
    <source>
        <dbReference type="EMBL" id="KAJ5115692.1"/>
    </source>
</evidence>
<name>A0A9W9GBB0_9EURO</name>
<dbReference type="CDD" id="cd18831">
    <property type="entry name" value="GH43_AnAbnA-like"/>
    <property type="match status" value="1"/>
</dbReference>
<accession>A0A9W9GBB0</accession>
<evidence type="ECO:0000256" key="9">
    <source>
        <dbReference type="PIRSR" id="PIRSR606710-1"/>
    </source>
</evidence>
<dbReference type="GO" id="GO:0046558">
    <property type="term" value="F:arabinan endo-1,5-alpha-L-arabinosidase activity"/>
    <property type="evidence" value="ECO:0007669"/>
    <property type="project" value="UniProtKB-EC"/>
</dbReference>
<dbReference type="InterPro" id="IPR016840">
    <property type="entry name" value="Glyco_hydro_43_endo_a_Ara-ase"/>
</dbReference>
<dbReference type="InterPro" id="IPR050727">
    <property type="entry name" value="GH43_arabinanases"/>
</dbReference>
<dbReference type="PIRSF" id="PIRSF026534">
    <property type="entry name" value="Endo_alpha-L-arabinosidase"/>
    <property type="match status" value="1"/>
</dbReference>
<comment type="catalytic activity">
    <reaction evidence="1 8">
        <text>Endohydrolysis of (1-&gt;5)-alpha-arabinofuranosidic linkages in (1-&gt;5)-arabinans.</text>
        <dbReference type="EC" id="3.2.1.99"/>
    </reaction>
</comment>
<organism evidence="12 13">
    <name type="scientific">Penicillium angulare</name>
    <dbReference type="NCBI Taxonomy" id="116970"/>
    <lineage>
        <taxon>Eukaryota</taxon>
        <taxon>Fungi</taxon>
        <taxon>Dikarya</taxon>
        <taxon>Ascomycota</taxon>
        <taxon>Pezizomycotina</taxon>
        <taxon>Eurotiomycetes</taxon>
        <taxon>Eurotiomycetidae</taxon>
        <taxon>Eurotiales</taxon>
        <taxon>Aspergillaceae</taxon>
        <taxon>Penicillium</taxon>
    </lineage>
</organism>
<reference evidence="12" key="1">
    <citation type="submission" date="2022-11" db="EMBL/GenBank/DDBJ databases">
        <authorList>
            <person name="Petersen C."/>
        </authorList>
    </citation>
    <scope>NUCLEOTIDE SEQUENCE</scope>
    <source>
        <strain evidence="12">IBT 30069</strain>
    </source>
</reference>
<feature type="signal peptide" evidence="11">
    <location>
        <begin position="1"/>
        <end position="21"/>
    </location>
</feature>
<protein>
    <recommendedName>
        <fullName evidence="4 8">Arabinan endo-1,5-alpha-L-arabinosidase</fullName>
        <ecNumber evidence="4 8">3.2.1.99</ecNumber>
    </recommendedName>
</protein>
<evidence type="ECO:0000256" key="11">
    <source>
        <dbReference type="SAM" id="SignalP"/>
    </source>
</evidence>
<evidence type="ECO:0000256" key="7">
    <source>
        <dbReference type="ARBA" id="ARBA00023295"/>
    </source>
</evidence>
<evidence type="ECO:0000256" key="1">
    <source>
        <dbReference type="ARBA" id="ARBA00000375"/>
    </source>
</evidence>